<evidence type="ECO:0000313" key="8">
    <source>
        <dbReference type="Proteomes" id="UP000290288"/>
    </source>
</evidence>
<organism evidence="7 8">
    <name type="scientific">Candolleomyces aberdarensis</name>
    <dbReference type="NCBI Taxonomy" id="2316362"/>
    <lineage>
        <taxon>Eukaryota</taxon>
        <taxon>Fungi</taxon>
        <taxon>Dikarya</taxon>
        <taxon>Basidiomycota</taxon>
        <taxon>Agaricomycotina</taxon>
        <taxon>Agaricomycetes</taxon>
        <taxon>Agaricomycetidae</taxon>
        <taxon>Agaricales</taxon>
        <taxon>Agaricineae</taxon>
        <taxon>Psathyrellaceae</taxon>
        <taxon>Candolleomyces</taxon>
    </lineage>
</organism>
<proteinExistence type="inferred from homology"/>
<keyword evidence="3" id="KW-0285">Flavoprotein</keyword>
<dbReference type="GO" id="GO:0005737">
    <property type="term" value="C:cytoplasm"/>
    <property type="evidence" value="ECO:0007669"/>
    <property type="project" value="TreeGrafter"/>
</dbReference>
<comment type="similarity">
    <text evidence="2">Belongs to the DAMOX/DASOX family.</text>
</comment>
<evidence type="ECO:0000256" key="4">
    <source>
        <dbReference type="ARBA" id="ARBA00022827"/>
    </source>
</evidence>
<evidence type="ECO:0000256" key="3">
    <source>
        <dbReference type="ARBA" id="ARBA00022630"/>
    </source>
</evidence>
<comment type="cofactor">
    <cofactor evidence="1">
        <name>FAD</name>
        <dbReference type="ChEBI" id="CHEBI:57692"/>
    </cofactor>
</comment>
<dbReference type="PANTHER" id="PTHR11530:SF11">
    <property type="entry name" value="D-ASPARTATE OXIDASE"/>
    <property type="match status" value="1"/>
</dbReference>
<name>A0A4Q2D655_9AGAR</name>
<dbReference type="AlphaFoldDB" id="A0A4Q2D655"/>
<keyword evidence="5" id="KW-0560">Oxidoreductase</keyword>
<dbReference type="InterPro" id="IPR023209">
    <property type="entry name" value="DAO"/>
</dbReference>
<dbReference type="SUPFAM" id="SSF54373">
    <property type="entry name" value="FAD-linked reductases, C-terminal domain"/>
    <property type="match status" value="1"/>
</dbReference>
<dbReference type="GO" id="GO:0019478">
    <property type="term" value="P:D-amino acid catabolic process"/>
    <property type="evidence" value="ECO:0007669"/>
    <property type="project" value="TreeGrafter"/>
</dbReference>
<evidence type="ECO:0000259" key="6">
    <source>
        <dbReference type="Pfam" id="PF01266"/>
    </source>
</evidence>
<keyword evidence="8" id="KW-1185">Reference proteome</keyword>
<evidence type="ECO:0000256" key="2">
    <source>
        <dbReference type="ARBA" id="ARBA00006730"/>
    </source>
</evidence>
<dbReference type="Gene3D" id="3.30.9.10">
    <property type="entry name" value="D-Amino Acid Oxidase, subunit A, domain 2"/>
    <property type="match status" value="1"/>
</dbReference>
<evidence type="ECO:0000256" key="1">
    <source>
        <dbReference type="ARBA" id="ARBA00001974"/>
    </source>
</evidence>
<dbReference type="PANTHER" id="PTHR11530">
    <property type="entry name" value="D-AMINO ACID OXIDASE"/>
    <property type="match status" value="1"/>
</dbReference>
<feature type="domain" description="FAD dependent oxidoreductase" evidence="6">
    <location>
        <begin position="2"/>
        <end position="201"/>
    </location>
</feature>
<accession>A0A4Q2D655</accession>
<protein>
    <recommendedName>
        <fullName evidence="6">FAD dependent oxidoreductase domain-containing protein</fullName>
    </recommendedName>
</protein>
<dbReference type="GO" id="GO:0071949">
    <property type="term" value="F:FAD binding"/>
    <property type="evidence" value="ECO:0007669"/>
    <property type="project" value="InterPro"/>
</dbReference>
<dbReference type="STRING" id="2316362.A0A4Q2D655"/>
<dbReference type="Pfam" id="PF01266">
    <property type="entry name" value="DAO"/>
    <property type="match status" value="1"/>
</dbReference>
<evidence type="ECO:0000256" key="5">
    <source>
        <dbReference type="ARBA" id="ARBA00023002"/>
    </source>
</evidence>
<sequence length="232" mass="25420">MAREMLLEFARNGGRILRGTVRHIREIVEGGIGAFARPIDGELCKPPAAIVVCAGIGARFIGGIEDTTVFPVRNEVVKLRAPWITMGKAAYDQNLDISVFVVPLGDGDVVIGGHATINDWYPKPRPITVKHLLEKAATLCPELLTPPGDERVPDIQSLVVWEGCDIFGNRRDGPRLDVEWHSAPDFKRKIPVVMNYGYGKAELRAFKGIADAAIRLVDAALAQQMEQIETTS</sequence>
<evidence type="ECO:0000313" key="7">
    <source>
        <dbReference type="EMBL" id="RXW14913.1"/>
    </source>
</evidence>
<dbReference type="Proteomes" id="UP000290288">
    <property type="component" value="Unassembled WGS sequence"/>
</dbReference>
<dbReference type="GO" id="GO:0003884">
    <property type="term" value="F:D-amino-acid oxidase activity"/>
    <property type="evidence" value="ECO:0007669"/>
    <property type="project" value="InterPro"/>
</dbReference>
<keyword evidence="4" id="KW-0274">FAD</keyword>
<gene>
    <name evidence="7" type="ORF">EST38_g10942</name>
</gene>
<dbReference type="InterPro" id="IPR006076">
    <property type="entry name" value="FAD-dep_OxRdtase"/>
</dbReference>
<reference evidence="7 8" key="1">
    <citation type="submission" date="2019-01" db="EMBL/GenBank/DDBJ databases">
        <title>Draft genome sequence of Psathyrella aberdarensis IHI B618.</title>
        <authorList>
            <person name="Buettner E."/>
            <person name="Kellner H."/>
        </authorList>
    </citation>
    <scope>NUCLEOTIDE SEQUENCE [LARGE SCALE GENOMIC DNA]</scope>
    <source>
        <strain evidence="7 8">IHI B618</strain>
    </source>
</reference>
<comment type="caution">
    <text evidence="7">The sequence shown here is derived from an EMBL/GenBank/DDBJ whole genome shotgun (WGS) entry which is preliminary data.</text>
</comment>
<dbReference type="OrthoDB" id="2015447at2759"/>
<dbReference type="EMBL" id="SDEE01000626">
    <property type="protein sequence ID" value="RXW14913.1"/>
    <property type="molecule type" value="Genomic_DNA"/>
</dbReference>